<dbReference type="InterPro" id="IPR011044">
    <property type="entry name" value="Quino_amine_DH_bsu"/>
</dbReference>
<evidence type="ECO:0000256" key="1">
    <source>
        <dbReference type="ARBA" id="ARBA00022737"/>
    </source>
</evidence>
<evidence type="ECO:0008006" key="9">
    <source>
        <dbReference type="Google" id="ProtNLM"/>
    </source>
</evidence>
<dbReference type="PROSITE" id="PS50853">
    <property type="entry name" value="FN3"/>
    <property type="match status" value="1"/>
</dbReference>
<gene>
    <name evidence="7" type="ORF">SAMN06295879_1412</name>
</gene>
<feature type="compositionally biased region" description="Acidic residues" evidence="4">
    <location>
        <begin position="367"/>
        <end position="384"/>
    </location>
</feature>
<dbReference type="Pfam" id="PF17963">
    <property type="entry name" value="Big_9"/>
    <property type="match status" value="6"/>
</dbReference>
<dbReference type="InterPro" id="IPR003961">
    <property type="entry name" value="FN3_dom"/>
</dbReference>
<evidence type="ECO:0000259" key="5">
    <source>
        <dbReference type="PROSITE" id="PS50268"/>
    </source>
</evidence>
<dbReference type="InterPro" id="IPR036116">
    <property type="entry name" value="FN3_sf"/>
</dbReference>
<accession>A0A1T4XN88</accession>
<keyword evidence="3" id="KW-0624">Polysaccharide degradation</keyword>
<dbReference type="PANTHER" id="PTHR13817">
    <property type="entry name" value="TITIN"/>
    <property type="match status" value="1"/>
</dbReference>
<evidence type="ECO:0000256" key="3">
    <source>
        <dbReference type="ARBA" id="ARBA00023326"/>
    </source>
</evidence>
<evidence type="ECO:0000256" key="4">
    <source>
        <dbReference type="SAM" id="MobiDB-lite"/>
    </source>
</evidence>
<dbReference type="GO" id="GO:0000272">
    <property type="term" value="P:polysaccharide catabolic process"/>
    <property type="evidence" value="ECO:0007669"/>
    <property type="project" value="UniProtKB-KW"/>
</dbReference>
<keyword evidence="2" id="KW-0326">Glycosidase</keyword>
<feature type="domain" description="Fibronectin type-III" evidence="6">
    <location>
        <begin position="1473"/>
        <end position="1568"/>
    </location>
</feature>
<dbReference type="PANTHER" id="PTHR13817:SF73">
    <property type="entry name" value="FIBRONECTIN TYPE-III DOMAIN-CONTAINING PROTEIN"/>
    <property type="match status" value="1"/>
</dbReference>
<feature type="region of interest" description="Disordered" evidence="4">
    <location>
        <begin position="1927"/>
        <end position="1950"/>
    </location>
</feature>
<dbReference type="InterPro" id="IPR002126">
    <property type="entry name" value="Cadherin-like_dom"/>
</dbReference>
<sequence length="1950" mass="202776">MIFRWLRAHASQAITTASVLVVTAVVLAIALVSTGYTEQKLELDDASVWVTNGSRQVVGRANTDVFELNTVVTSEGSDIDVLQRGETVLAHNHTSNTLQIIDPASSQVTSTIPLPAGDPDVTLVDGQVVIHSGTTGEVWVVREANLDAFDSTAQPLLSLDAGSVVAVDDTGTLVGFDRQSQRLVTADLSSGAEPRSEAVAGLDLQDSDELQITRTGGVASVLDVTSRELVVGGTQVDLSDRIASSAELRLAAPTTAGGAVLLAYTGGLLGIDTSSGAVEQLVDGTDGRPTQPLVDDGCVYAAWADGSTWQRCGSTDAVRGQLAGVSADDDLAFRSNGRYVVLNDRGAGRVWAVQHENRLIDNWSQLIDDDDDPQQDNEVDDDTPPELVKDQQPPVANPDDFGARPGVSSILPVLLNDYDPNGDVLSITATSEIDPAIGRIDLVSTAQQLQVTLTPQASGTFSFDYTISDGRGGTALSTVSVTVRAPGENSAPVQARTTKATVAAGGVFTANVLGDWYDPDGDPMYLEDAQTGEPDRVSFSPAGELDFRDGGTAAAEKDIGLQVSDFSLSGTGQVRVTVSDPGSVPILTDGFLVQGYTGQELQIAPLSHVRGGTGVIRLSNVADYPEAKITPNYAKGTFRFQAQNAGVHYLSYSVTDAAQQTATGIIRVDIAAAPDASTKPITVPTVAFLYQQQTDMVDVLATDIDPAGGVLSIAGVTGVPAGSGVVVEVIEHRILRVRLNNPLDAPVTFTYTATNGFSSAEGVVTVYQVPEPKRLQAPVAVADSVSVRVGEVIDIPVVANDEHPNRKPLVLDPELVQNVPAGGGLLFVSGNHLRYLAPDEPGDYTAIYRLDTTADVQFDTAQVTIAVREADAATNTAPVPPTLSARVLAGDTVTIPVPLGDMDADGDSVRLVGAASNSSQGNVTVAGDVLNYTAGAASQGTDTFSYEVVDSLGARATGIVRVGVSPSFDTASLPVAVDDVVVTTPGTAITVRVLENDSDPNASPLHVTGVEPAVAAVDVPKSADRITFHAPEAEGDYAVLYTIQNDGGQQASAWLRVRVDADAPPVRPEADDTVLNLTDIQGRDEVTVDVMRRVFYAEGDVGSLTLSLVPGYDTTASVLQNDRVRVTVQQKSQIIPFVVSRSDDPSVNATAFIWVPGLEDALPELRTTAKPLQVLSGDTLSIDINDYVVAAGGRQVRLTDEATVKASNADGTNLVVDSRTLRFTSRDGYWGPASLSFEVTDGSGPDDPNGHKAVIVLAITVTPRDNQPPVFSGAQLGLQPGDSRMIELRDLTKYPYPDDLDQLVYALNSQPGSGFSASLSGTQLTVAAAPDAKVGSGSEFTVGVRDEKSEGKAGVVRLSVVTSTRPLVSPGADSLTIRRGETATIPVLENDAATNPFPDKPLTVVAVQGAVPAGVQVTPSADKSTLSVTVSPQLDLKATGQVTMQYQVADATKDPARATWGTVTITIVDVPDQPVAPVLSGAGFVNGQLSVSAAPLPYPNGAPITSFIIRSDDNGGYSKDCGASATCLLTDLQAGKNYTFYSIAVNQYGQSAPSARSAPMRSDYIPAPPQQVTITREAADQTQSNEGYVIVSWKPIADPTPGSAVQRVQVQIGGSTVTLDRSATSLRYKGVPGTEYTAEVWAENGADALYPGQIPWNRSNSGTVTAVGRPSAAAVSATIVDNAGSVRVDWSAFGANGGSNVTYSVVRYGATASVPSCSQASGSPAVSPGVVLPSNHDDIGSRFVYVVYADNGWGCSSAQTGSVRVLVPPDPPTVSLTYQSPVDGLYGVAVASATPTPLPNTNASEYTVQVSGGGAVSAGSPLTGAGPWTFTSCITSDGTTRCSEAAAPTNALSPVNANATVTSCVAGSSVSAALESPGSVSWTFQYSFRSSVAGIPGIWSSWSDDPTVPALSGFEDSQEVVVRTIGNGGDFTNGTDQNELRQRGSGKLCG</sequence>
<evidence type="ECO:0000259" key="6">
    <source>
        <dbReference type="PROSITE" id="PS50853"/>
    </source>
</evidence>
<keyword evidence="2" id="KW-0378">Hydrolase</keyword>
<protein>
    <recommendedName>
        <fullName evidence="9">Fibronectin type III domain-containing protein</fullName>
    </recommendedName>
</protein>
<dbReference type="Gene3D" id="2.60.40.2810">
    <property type="match status" value="1"/>
</dbReference>
<dbReference type="Proteomes" id="UP000189735">
    <property type="component" value="Unassembled WGS sequence"/>
</dbReference>
<name>A0A1T4XN88_9MICO</name>
<evidence type="ECO:0000313" key="7">
    <source>
        <dbReference type="EMBL" id="SKA91009.1"/>
    </source>
</evidence>
<evidence type="ECO:0000313" key="8">
    <source>
        <dbReference type="Proteomes" id="UP000189735"/>
    </source>
</evidence>
<feature type="region of interest" description="Disordered" evidence="4">
    <location>
        <begin position="366"/>
        <end position="404"/>
    </location>
</feature>
<keyword evidence="1" id="KW-0677">Repeat</keyword>
<dbReference type="GO" id="GO:0016798">
    <property type="term" value="F:hydrolase activity, acting on glycosyl bonds"/>
    <property type="evidence" value="ECO:0007669"/>
    <property type="project" value="UniProtKB-KW"/>
</dbReference>
<dbReference type="SUPFAM" id="SSF50969">
    <property type="entry name" value="YVTN repeat-like/Quinoprotein amine dehydrogenase"/>
    <property type="match status" value="1"/>
</dbReference>
<dbReference type="PROSITE" id="PS50268">
    <property type="entry name" value="CADHERIN_2"/>
    <property type="match status" value="1"/>
</dbReference>
<proteinExistence type="predicted"/>
<dbReference type="GO" id="GO:0005509">
    <property type="term" value="F:calcium ion binding"/>
    <property type="evidence" value="ECO:0007669"/>
    <property type="project" value="InterPro"/>
</dbReference>
<feature type="domain" description="Cadherin" evidence="5">
    <location>
        <begin position="1420"/>
        <end position="1479"/>
    </location>
</feature>
<dbReference type="NCBIfam" id="NF012211">
    <property type="entry name" value="tand_rpt_95"/>
    <property type="match status" value="1"/>
</dbReference>
<dbReference type="SUPFAM" id="SSF49265">
    <property type="entry name" value="Fibronectin type III"/>
    <property type="match status" value="1"/>
</dbReference>
<dbReference type="GO" id="GO:0007156">
    <property type="term" value="P:homophilic cell adhesion via plasma membrane adhesion molecules"/>
    <property type="evidence" value="ECO:0007669"/>
    <property type="project" value="InterPro"/>
</dbReference>
<dbReference type="CDD" id="cd00063">
    <property type="entry name" value="FN3"/>
    <property type="match status" value="1"/>
</dbReference>
<evidence type="ECO:0000256" key="2">
    <source>
        <dbReference type="ARBA" id="ARBA00023295"/>
    </source>
</evidence>
<organism evidence="7 8">
    <name type="scientific">Agreia bicolorata</name>
    <dbReference type="NCBI Taxonomy" id="110935"/>
    <lineage>
        <taxon>Bacteria</taxon>
        <taxon>Bacillati</taxon>
        <taxon>Actinomycetota</taxon>
        <taxon>Actinomycetes</taxon>
        <taxon>Micrococcales</taxon>
        <taxon>Microbacteriaceae</taxon>
        <taxon>Agreia</taxon>
    </lineage>
</organism>
<dbReference type="InterPro" id="IPR050964">
    <property type="entry name" value="Striated_Muscle_Regulatory"/>
</dbReference>
<dbReference type="GO" id="GO:0016020">
    <property type="term" value="C:membrane"/>
    <property type="evidence" value="ECO:0007669"/>
    <property type="project" value="InterPro"/>
</dbReference>
<dbReference type="InterPro" id="IPR013783">
    <property type="entry name" value="Ig-like_fold"/>
</dbReference>
<keyword evidence="3" id="KW-0119">Carbohydrate metabolism</keyword>
<dbReference type="EMBL" id="FUYG01000003">
    <property type="protein sequence ID" value="SKA91009.1"/>
    <property type="molecule type" value="Genomic_DNA"/>
</dbReference>
<dbReference type="Gene3D" id="2.60.40.10">
    <property type="entry name" value="Immunoglobulins"/>
    <property type="match status" value="2"/>
</dbReference>
<dbReference type="RefSeq" id="WP_078713867.1">
    <property type="nucleotide sequence ID" value="NZ_FUYG01000003.1"/>
</dbReference>
<reference evidence="8" key="1">
    <citation type="submission" date="2017-02" db="EMBL/GenBank/DDBJ databases">
        <authorList>
            <person name="Varghese N."/>
            <person name="Submissions S."/>
        </authorList>
    </citation>
    <scope>NUCLEOTIDE SEQUENCE [LARGE SCALE GENOMIC DNA]</scope>
    <source>
        <strain evidence="8">VKM Ac-2052</strain>
    </source>
</reference>